<comment type="pathway">
    <text evidence="4">Protein modification; protein glycosylation.</text>
</comment>
<feature type="transmembrane region" description="Helical" evidence="17">
    <location>
        <begin position="538"/>
        <end position="555"/>
    </location>
</feature>
<keyword evidence="7" id="KW-0808">Transferase</keyword>
<dbReference type="GO" id="GO:0016020">
    <property type="term" value="C:membrane"/>
    <property type="evidence" value="ECO:0007669"/>
    <property type="project" value="UniProtKB-SubCell"/>
</dbReference>
<dbReference type="InterPro" id="IPR052346">
    <property type="entry name" value="O-mannosyl-transferase_TMTC"/>
</dbReference>
<dbReference type="Proteomes" id="UP000502823">
    <property type="component" value="Unassembled WGS sequence"/>
</dbReference>
<feature type="repeat" description="TPR" evidence="16">
    <location>
        <begin position="681"/>
        <end position="714"/>
    </location>
</feature>
<keyword evidence="13 17" id="KW-0472">Membrane</keyword>
<evidence type="ECO:0000256" key="10">
    <source>
        <dbReference type="ARBA" id="ARBA00022803"/>
    </source>
</evidence>
<sequence length="835" mass="94164">MRLYEARILLWALDGAERSALFSVNFLPGEGIWMLSEPCSLSGHTDEENIYIFGRELTPAAHPVNSHHPDSTIPFLIFFLQIMNLKVLAEASLNGITKDMHLHRGSVHGKHGRLTKPSWDSSLPFPRVPTSLSVILVGTAGVICYINSLDGGFVFDDSEAIINNEDLKPETPILNLFYNDFWGTRLTHNGSHKSYRPLTVLSFRWNYWLAGGLHPRGFHLTNVLLHATVSVLSLAIFNLLLGGACHRAALLASLLFAVHPIHAEAVAGVVGRADLLCALFYFLAFIVYCSSLHLEWGVYQAAMLLLSVILSAIAMFCKEQGITVIGLCSLYDVTVNGKQHPIVILRLLWKFFFHWRTNEFTLQLRPLLLRHMVLLLSGLSLLVVRWRVMASSAPTFQRVDNPASFADSILTRVLSYNYIYALNGWLLLCPEWLCFDWSMGCIPLVESLEPRLLAVGLFWVTFISLLWICVSIPSGKYQRTLTMCSAAVVIPFLPATNIFFRVGFVIAERVLYLPSAGFCLLVIVGLRQLSVFHRARRVIQIGYMYVVFVLGFRAVCRSAEWQTEGVLFHSGLSVCPLNAKVHYNIAKNAGDAGNRTLAVFEYRQALRLHSEYDQAMNNLANILKDEGELHEAENLLRNAVQIRPDFAAAWMNLGIVLAGLKRHSEAEASYFTALTYRKKYPDCYYNLGNLYLEQQRYGDAYRAWRNATTLKPTHIVAWSNMIIMLDSIGQMDKAESIAQQALTILPQEPSLHFNLANTLGKAGRFAEAEKHFTEAIGLDSKNAIYYTNLGVLYHRWKKYDKAEQLYQKALEINPKFQSAKDNMVLLHKAQNRIAN</sequence>
<evidence type="ECO:0000313" key="19">
    <source>
        <dbReference type="EMBL" id="GFG38744.1"/>
    </source>
</evidence>
<evidence type="ECO:0000256" key="6">
    <source>
        <dbReference type="ARBA" id="ARBA00012839"/>
    </source>
</evidence>
<dbReference type="InterPro" id="IPR013618">
    <property type="entry name" value="TMTC_DUF1736"/>
</dbReference>
<feature type="domain" description="DUF1736" evidence="18">
    <location>
        <begin position="391"/>
        <end position="462"/>
    </location>
</feature>
<dbReference type="InterPro" id="IPR013105">
    <property type="entry name" value="TPR_2"/>
</dbReference>
<evidence type="ECO:0000256" key="9">
    <source>
        <dbReference type="ARBA" id="ARBA00022737"/>
    </source>
</evidence>
<dbReference type="InParanoid" id="A0A6L2Q2Q5"/>
<dbReference type="Gene3D" id="1.25.40.10">
    <property type="entry name" value="Tetratricopeptide repeat domain"/>
    <property type="match status" value="1"/>
</dbReference>
<comment type="function">
    <text evidence="1">Transfers mannosyl residues to the hydroxyl group of serine or threonine residues.</text>
</comment>
<evidence type="ECO:0000256" key="3">
    <source>
        <dbReference type="ARBA" id="ARBA00004240"/>
    </source>
</evidence>
<keyword evidence="12 17" id="KW-1133">Transmembrane helix</keyword>
<accession>A0A6L2Q2Q5</accession>
<feature type="transmembrane region" description="Helical" evidence="17">
    <location>
        <begin position="223"/>
        <end position="242"/>
    </location>
</feature>
<evidence type="ECO:0000256" key="13">
    <source>
        <dbReference type="ARBA" id="ARBA00023136"/>
    </source>
</evidence>
<evidence type="ECO:0000256" key="12">
    <source>
        <dbReference type="ARBA" id="ARBA00022989"/>
    </source>
</evidence>
<evidence type="ECO:0000256" key="15">
    <source>
        <dbReference type="ARBA" id="ARBA00045102"/>
    </source>
</evidence>
<dbReference type="EC" id="2.4.1.109" evidence="6"/>
<dbReference type="Pfam" id="PF08409">
    <property type="entry name" value="TMTC_DUF1736"/>
    <property type="match status" value="1"/>
</dbReference>
<comment type="catalytic activity">
    <reaction evidence="14">
        <text>a di-trans,poly-cis-dolichyl beta-D-mannosyl phosphate + L-threonyl-[protein] = 3-O-(alpha-D-mannosyl)-L-threonyl-[protein] + a di-trans,poly-cis-dolichyl phosphate + H(+)</text>
        <dbReference type="Rhea" id="RHEA:53396"/>
        <dbReference type="Rhea" id="RHEA-COMP:11060"/>
        <dbReference type="Rhea" id="RHEA-COMP:13547"/>
        <dbReference type="Rhea" id="RHEA-COMP:19498"/>
        <dbReference type="Rhea" id="RHEA-COMP:19501"/>
        <dbReference type="ChEBI" id="CHEBI:15378"/>
        <dbReference type="ChEBI" id="CHEBI:30013"/>
        <dbReference type="ChEBI" id="CHEBI:57683"/>
        <dbReference type="ChEBI" id="CHEBI:58211"/>
        <dbReference type="ChEBI" id="CHEBI:137323"/>
        <dbReference type="EC" id="2.4.1.109"/>
    </reaction>
</comment>
<keyword evidence="10 16" id="KW-0802">TPR repeat</keyword>
<evidence type="ECO:0000256" key="17">
    <source>
        <dbReference type="SAM" id="Phobius"/>
    </source>
</evidence>
<feature type="repeat" description="TPR" evidence="16">
    <location>
        <begin position="749"/>
        <end position="782"/>
    </location>
</feature>
<reference evidence="20" key="1">
    <citation type="submission" date="2020-01" db="EMBL/GenBank/DDBJ databases">
        <title>Draft genome sequence of the Termite Coptotermes fromosanus.</title>
        <authorList>
            <person name="Itakura S."/>
            <person name="Yosikawa Y."/>
            <person name="Umezawa K."/>
        </authorList>
    </citation>
    <scope>NUCLEOTIDE SEQUENCE [LARGE SCALE GENOMIC DNA]</scope>
</reference>
<proteinExistence type="inferred from homology"/>
<protein>
    <recommendedName>
        <fullName evidence="6">dolichyl-phosphate-mannose--protein mannosyltransferase</fullName>
        <ecNumber evidence="6">2.4.1.109</ecNumber>
    </recommendedName>
</protein>
<dbReference type="EMBL" id="BLKM01012995">
    <property type="protein sequence ID" value="GFG38744.1"/>
    <property type="molecule type" value="Genomic_DNA"/>
</dbReference>
<dbReference type="GO" id="GO:0004169">
    <property type="term" value="F:dolichyl-phosphate-mannose-protein mannosyltransferase activity"/>
    <property type="evidence" value="ECO:0007669"/>
    <property type="project" value="UniProtKB-EC"/>
</dbReference>
<feature type="transmembrane region" description="Helical" evidence="17">
    <location>
        <begin position="299"/>
        <end position="317"/>
    </location>
</feature>
<dbReference type="Pfam" id="PF07719">
    <property type="entry name" value="TPR_2"/>
    <property type="match status" value="1"/>
</dbReference>
<evidence type="ECO:0000256" key="5">
    <source>
        <dbReference type="ARBA" id="ARBA00007882"/>
    </source>
</evidence>
<keyword evidence="20" id="KW-1185">Reference proteome</keyword>
<dbReference type="SMART" id="SM00028">
    <property type="entry name" value="TPR"/>
    <property type="match status" value="7"/>
</dbReference>
<dbReference type="PANTHER" id="PTHR44227:SF3">
    <property type="entry name" value="PROTEIN O-MANNOSYL-TRANSFERASE TMTC4"/>
    <property type="match status" value="1"/>
</dbReference>
<dbReference type="GO" id="GO:0005783">
    <property type="term" value="C:endoplasmic reticulum"/>
    <property type="evidence" value="ECO:0007669"/>
    <property type="project" value="UniProtKB-SubCell"/>
</dbReference>
<keyword evidence="9" id="KW-0677">Repeat</keyword>
<dbReference type="UniPathway" id="UPA00378"/>
<feature type="transmembrane region" description="Helical" evidence="17">
    <location>
        <begin position="484"/>
        <end position="504"/>
    </location>
</feature>
<evidence type="ECO:0000256" key="11">
    <source>
        <dbReference type="ARBA" id="ARBA00022824"/>
    </source>
</evidence>
<keyword evidence="11" id="KW-0256">Endoplasmic reticulum</keyword>
<evidence type="ECO:0000259" key="18">
    <source>
        <dbReference type="Pfam" id="PF08409"/>
    </source>
</evidence>
<dbReference type="PROSITE" id="PS50293">
    <property type="entry name" value="TPR_REGION"/>
    <property type="match status" value="1"/>
</dbReference>
<dbReference type="GO" id="GO:0030968">
    <property type="term" value="P:endoplasmic reticulum unfolded protein response"/>
    <property type="evidence" value="ECO:0007669"/>
    <property type="project" value="TreeGrafter"/>
</dbReference>
<feature type="transmembrane region" description="Helical" evidence="17">
    <location>
        <begin position="275"/>
        <end position="293"/>
    </location>
</feature>
<evidence type="ECO:0000256" key="8">
    <source>
        <dbReference type="ARBA" id="ARBA00022692"/>
    </source>
</evidence>
<dbReference type="PROSITE" id="PS50005">
    <property type="entry name" value="TPR"/>
    <property type="match status" value="4"/>
</dbReference>
<feature type="repeat" description="TPR" evidence="16">
    <location>
        <begin position="613"/>
        <end position="646"/>
    </location>
</feature>
<dbReference type="SUPFAM" id="SSF48452">
    <property type="entry name" value="TPR-like"/>
    <property type="match status" value="2"/>
</dbReference>
<evidence type="ECO:0000256" key="16">
    <source>
        <dbReference type="PROSITE-ProRule" id="PRU00339"/>
    </source>
</evidence>
<evidence type="ECO:0000256" key="7">
    <source>
        <dbReference type="ARBA" id="ARBA00022679"/>
    </source>
</evidence>
<dbReference type="OrthoDB" id="19588at2759"/>
<dbReference type="Pfam" id="PF13432">
    <property type="entry name" value="TPR_16"/>
    <property type="match status" value="1"/>
</dbReference>
<comment type="similarity">
    <text evidence="5">Belongs to the TMTC family.</text>
</comment>
<dbReference type="Pfam" id="PF13424">
    <property type="entry name" value="TPR_12"/>
    <property type="match status" value="1"/>
</dbReference>
<evidence type="ECO:0000256" key="1">
    <source>
        <dbReference type="ARBA" id="ARBA00003582"/>
    </source>
</evidence>
<gene>
    <name evidence="19" type="ORF">Cfor_07045</name>
</gene>
<name>A0A6L2Q2Q5_COPFO</name>
<evidence type="ECO:0000313" key="20">
    <source>
        <dbReference type="Proteomes" id="UP000502823"/>
    </source>
</evidence>
<dbReference type="InterPro" id="IPR019734">
    <property type="entry name" value="TPR_rpt"/>
</dbReference>
<feature type="repeat" description="TPR" evidence="16">
    <location>
        <begin position="783"/>
        <end position="816"/>
    </location>
</feature>
<feature type="transmembrane region" description="Helical" evidence="17">
    <location>
        <begin position="452"/>
        <end position="472"/>
    </location>
</feature>
<comment type="catalytic activity">
    <reaction evidence="15">
        <text>a di-trans,poly-cis-dolichyl beta-D-mannosyl phosphate + L-seryl-[protein] = 3-O-(alpha-D-mannosyl)-L-seryl-[protein] + a di-trans,poly-cis-dolichyl phosphate + H(+)</text>
        <dbReference type="Rhea" id="RHEA:17377"/>
        <dbReference type="Rhea" id="RHEA-COMP:9863"/>
        <dbReference type="Rhea" id="RHEA-COMP:13546"/>
        <dbReference type="Rhea" id="RHEA-COMP:19498"/>
        <dbReference type="Rhea" id="RHEA-COMP:19501"/>
        <dbReference type="ChEBI" id="CHEBI:15378"/>
        <dbReference type="ChEBI" id="CHEBI:29999"/>
        <dbReference type="ChEBI" id="CHEBI:57683"/>
        <dbReference type="ChEBI" id="CHEBI:58211"/>
        <dbReference type="ChEBI" id="CHEBI:137321"/>
        <dbReference type="EC" id="2.4.1.109"/>
    </reaction>
</comment>
<keyword evidence="8 17" id="KW-0812">Transmembrane</keyword>
<comment type="subcellular location">
    <subcellularLocation>
        <location evidence="3">Endoplasmic reticulum</location>
    </subcellularLocation>
    <subcellularLocation>
        <location evidence="2">Membrane</location>
        <topology evidence="2">Multi-pass membrane protein</topology>
    </subcellularLocation>
</comment>
<feature type="transmembrane region" description="Helical" evidence="17">
    <location>
        <begin position="367"/>
        <end position="388"/>
    </location>
</feature>
<evidence type="ECO:0000256" key="2">
    <source>
        <dbReference type="ARBA" id="ARBA00004141"/>
    </source>
</evidence>
<evidence type="ECO:0000256" key="14">
    <source>
        <dbReference type="ARBA" id="ARBA00045085"/>
    </source>
</evidence>
<dbReference type="AlphaFoldDB" id="A0A6L2Q2Q5"/>
<feature type="transmembrane region" description="Helical" evidence="17">
    <location>
        <begin position="510"/>
        <end position="526"/>
    </location>
</feature>
<dbReference type="PANTHER" id="PTHR44227">
    <property type="match status" value="1"/>
</dbReference>
<organism evidence="19 20">
    <name type="scientific">Coptotermes formosanus</name>
    <name type="common">Formosan subterranean termite</name>
    <dbReference type="NCBI Taxonomy" id="36987"/>
    <lineage>
        <taxon>Eukaryota</taxon>
        <taxon>Metazoa</taxon>
        <taxon>Ecdysozoa</taxon>
        <taxon>Arthropoda</taxon>
        <taxon>Hexapoda</taxon>
        <taxon>Insecta</taxon>
        <taxon>Pterygota</taxon>
        <taxon>Neoptera</taxon>
        <taxon>Polyneoptera</taxon>
        <taxon>Dictyoptera</taxon>
        <taxon>Blattodea</taxon>
        <taxon>Blattoidea</taxon>
        <taxon>Termitoidae</taxon>
        <taxon>Rhinotermitidae</taxon>
        <taxon>Coptotermes</taxon>
    </lineage>
</organism>
<dbReference type="InterPro" id="IPR011990">
    <property type="entry name" value="TPR-like_helical_dom_sf"/>
</dbReference>
<evidence type="ECO:0000256" key="4">
    <source>
        <dbReference type="ARBA" id="ARBA00004922"/>
    </source>
</evidence>
<comment type="caution">
    <text evidence="19">The sequence shown here is derived from an EMBL/GenBank/DDBJ whole genome shotgun (WGS) entry which is preliminary data.</text>
</comment>